<evidence type="ECO:0000256" key="1">
    <source>
        <dbReference type="PROSITE-ProRule" id="PRU00339"/>
    </source>
</evidence>
<keyword evidence="2" id="KW-0732">Signal</keyword>
<evidence type="ECO:0000313" key="4">
    <source>
        <dbReference type="Proteomes" id="UP001596091"/>
    </source>
</evidence>
<gene>
    <name evidence="3" type="ORF">ACFPT7_12065</name>
</gene>
<organism evidence="3 4">
    <name type="scientific">Acidicapsa dinghuensis</name>
    <dbReference type="NCBI Taxonomy" id="2218256"/>
    <lineage>
        <taxon>Bacteria</taxon>
        <taxon>Pseudomonadati</taxon>
        <taxon>Acidobacteriota</taxon>
        <taxon>Terriglobia</taxon>
        <taxon>Terriglobales</taxon>
        <taxon>Acidobacteriaceae</taxon>
        <taxon>Acidicapsa</taxon>
    </lineage>
</organism>
<dbReference type="Gene3D" id="1.25.40.10">
    <property type="entry name" value="Tetratricopeptide repeat domain"/>
    <property type="match status" value="1"/>
</dbReference>
<proteinExistence type="predicted"/>
<dbReference type="PANTHER" id="PTHR45588:SF1">
    <property type="entry name" value="WW DOMAIN-CONTAINING PROTEIN"/>
    <property type="match status" value="1"/>
</dbReference>
<evidence type="ECO:0000313" key="3">
    <source>
        <dbReference type="EMBL" id="MFC5863032.1"/>
    </source>
</evidence>
<dbReference type="InterPro" id="IPR019734">
    <property type="entry name" value="TPR_rpt"/>
</dbReference>
<name>A0ABW1EFD8_9BACT</name>
<dbReference type="RefSeq" id="WP_263339321.1">
    <property type="nucleotide sequence ID" value="NZ_JAGSYH010000005.1"/>
</dbReference>
<dbReference type="SUPFAM" id="SSF48452">
    <property type="entry name" value="TPR-like"/>
    <property type="match status" value="1"/>
</dbReference>
<protein>
    <submittedName>
        <fullName evidence="3">Tetratricopeptide repeat protein</fullName>
    </submittedName>
</protein>
<reference evidence="4" key="1">
    <citation type="journal article" date="2019" name="Int. J. Syst. Evol. Microbiol.">
        <title>The Global Catalogue of Microorganisms (GCM) 10K type strain sequencing project: providing services to taxonomists for standard genome sequencing and annotation.</title>
        <authorList>
            <consortium name="The Broad Institute Genomics Platform"/>
            <consortium name="The Broad Institute Genome Sequencing Center for Infectious Disease"/>
            <person name="Wu L."/>
            <person name="Ma J."/>
        </authorList>
    </citation>
    <scope>NUCLEOTIDE SEQUENCE [LARGE SCALE GENOMIC DNA]</scope>
    <source>
        <strain evidence="4">JCM 4087</strain>
    </source>
</reference>
<evidence type="ECO:0000256" key="2">
    <source>
        <dbReference type="SAM" id="SignalP"/>
    </source>
</evidence>
<dbReference type="PANTHER" id="PTHR45588">
    <property type="entry name" value="TPR DOMAIN-CONTAINING PROTEIN"/>
    <property type="match status" value="1"/>
</dbReference>
<keyword evidence="1" id="KW-0802">TPR repeat</keyword>
<feature type="repeat" description="TPR" evidence="1">
    <location>
        <begin position="459"/>
        <end position="492"/>
    </location>
</feature>
<dbReference type="Proteomes" id="UP001596091">
    <property type="component" value="Unassembled WGS sequence"/>
</dbReference>
<feature type="signal peptide" evidence="2">
    <location>
        <begin position="1"/>
        <end position="20"/>
    </location>
</feature>
<sequence length="549" mass="59673">MKALASLVLLFAALPAGVNAMVHSLADSTASNERLGTVSFPVSCAAASQAGFNRGVALQHDFWYEEARAQFDRLVKSDPACAMAHWGVAMSVFHQIWDRPDPRTMQVGWAEMQQAESLTAGTAREKAYIAALANFFRPGAEEFPARIAAYSQAMGKLYAEYPGDVDAGAFYALSLLASVGPDDTSLAHAHKAMDVLVPLFERYPDNPGVVHYIIHACDNPIMAPEGLAAANHYGEIAQSGPHAFHMPGHIYARLGLWQQDIASQLGSIAASQEAEARGESGIMDEPHSYDFLLYAYLQSGQDALAKSALEQSGEPLKMLASMPGMGGGYMDGMIPYYRLKLPIFYDLERRDWQSAGTREPITGSSPQVSAMVYWSRAVAHGHLHRPDEARADLAHFDQLLAEIRKSKRAYTAEGTGTKIQRSEMLGWVAFAESKQDEAFQNMRAAADLQDKVGQGEVDIPAREMLADMLLESGHAQQALREYEIALKLSPNRLNGLYNAGRAAEAAGEQGKAQTYFAALMKSTNSGKDSSRPELAYARKFVSAAQTAAN</sequence>
<dbReference type="PROSITE" id="PS50005">
    <property type="entry name" value="TPR"/>
    <property type="match status" value="1"/>
</dbReference>
<keyword evidence="4" id="KW-1185">Reference proteome</keyword>
<dbReference type="EMBL" id="JBHSPH010000003">
    <property type="protein sequence ID" value="MFC5863032.1"/>
    <property type="molecule type" value="Genomic_DNA"/>
</dbReference>
<comment type="caution">
    <text evidence="3">The sequence shown here is derived from an EMBL/GenBank/DDBJ whole genome shotgun (WGS) entry which is preliminary data.</text>
</comment>
<accession>A0ABW1EFD8</accession>
<feature type="chain" id="PRO_5046950509" evidence="2">
    <location>
        <begin position="21"/>
        <end position="549"/>
    </location>
</feature>
<dbReference type="InterPro" id="IPR011990">
    <property type="entry name" value="TPR-like_helical_dom_sf"/>
</dbReference>